<dbReference type="Proteomes" id="UP000199387">
    <property type="component" value="Unassembled WGS sequence"/>
</dbReference>
<dbReference type="PANTHER" id="PTHR14413:SF16">
    <property type="entry name" value="LARGE RIBOSOMAL SUBUNIT PROTEIN BL17M"/>
    <property type="match status" value="1"/>
</dbReference>
<organism evidence="6 7">
    <name type="scientific">Melghirimyces thermohalophilus</name>
    <dbReference type="NCBI Taxonomy" id="1236220"/>
    <lineage>
        <taxon>Bacteria</taxon>
        <taxon>Bacillati</taxon>
        <taxon>Bacillota</taxon>
        <taxon>Bacilli</taxon>
        <taxon>Bacillales</taxon>
        <taxon>Thermoactinomycetaceae</taxon>
        <taxon>Melghirimyces</taxon>
    </lineage>
</organism>
<accession>A0A1G6PH32</accession>
<comment type="subunit">
    <text evidence="4">Part of the 50S ribosomal subunit. Contacts protein L32.</text>
</comment>
<sequence>MAQSKLGRKTSARKALFRDLVTDLIIHERIKTTAARAKEVRSIADKMITLAKQGDLHARRQAAAFVRTNRSRTEQAGDNVNHESVDAVKKLFEEVGPRYEERNGGYTRIIKIGPRRGDATEMVYLELV</sequence>
<dbReference type="InterPro" id="IPR000456">
    <property type="entry name" value="Ribosomal_bL17"/>
</dbReference>
<dbReference type="Pfam" id="PF01196">
    <property type="entry name" value="Ribosomal_L17"/>
    <property type="match status" value="1"/>
</dbReference>
<evidence type="ECO:0000313" key="6">
    <source>
        <dbReference type="EMBL" id="SDC78854.1"/>
    </source>
</evidence>
<dbReference type="PROSITE" id="PS01167">
    <property type="entry name" value="RIBOSOMAL_L17"/>
    <property type="match status" value="1"/>
</dbReference>
<reference evidence="6 7" key="1">
    <citation type="submission" date="2016-10" db="EMBL/GenBank/DDBJ databases">
        <authorList>
            <person name="de Groot N.N."/>
        </authorList>
    </citation>
    <scope>NUCLEOTIDE SEQUENCE [LARGE SCALE GENOMIC DNA]</scope>
    <source>
        <strain evidence="6 7">DSM 45514</strain>
    </source>
</reference>
<comment type="similarity">
    <text evidence="1 4 5">Belongs to the bacterial ribosomal protein bL17 family.</text>
</comment>
<evidence type="ECO:0000256" key="2">
    <source>
        <dbReference type="ARBA" id="ARBA00022980"/>
    </source>
</evidence>
<dbReference type="InterPro" id="IPR047859">
    <property type="entry name" value="Ribosomal_bL17_CS"/>
</dbReference>
<dbReference type="EMBL" id="FMZA01000016">
    <property type="protein sequence ID" value="SDC78854.1"/>
    <property type="molecule type" value="Genomic_DNA"/>
</dbReference>
<dbReference type="PANTHER" id="PTHR14413">
    <property type="entry name" value="RIBOSOMAL PROTEIN L17"/>
    <property type="match status" value="1"/>
</dbReference>
<evidence type="ECO:0000313" key="7">
    <source>
        <dbReference type="Proteomes" id="UP000199387"/>
    </source>
</evidence>
<dbReference type="GO" id="GO:0022625">
    <property type="term" value="C:cytosolic large ribosomal subunit"/>
    <property type="evidence" value="ECO:0007669"/>
    <property type="project" value="TreeGrafter"/>
</dbReference>
<evidence type="ECO:0000256" key="5">
    <source>
        <dbReference type="RuleBase" id="RU000660"/>
    </source>
</evidence>
<dbReference type="RefSeq" id="WP_091571517.1">
    <property type="nucleotide sequence ID" value="NZ_FMZA01000016.1"/>
</dbReference>
<dbReference type="FunFam" id="3.90.1030.10:FF:000002">
    <property type="entry name" value="50S ribosomal protein L17"/>
    <property type="match status" value="1"/>
</dbReference>
<evidence type="ECO:0000256" key="3">
    <source>
        <dbReference type="ARBA" id="ARBA00023274"/>
    </source>
</evidence>
<keyword evidence="2 4" id="KW-0689">Ribosomal protein</keyword>
<dbReference type="GO" id="GO:0003735">
    <property type="term" value="F:structural constituent of ribosome"/>
    <property type="evidence" value="ECO:0007669"/>
    <property type="project" value="InterPro"/>
</dbReference>
<protein>
    <recommendedName>
        <fullName evidence="4">Large ribosomal subunit protein bL17</fullName>
    </recommendedName>
</protein>
<keyword evidence="7" id="KW-1185">Reference proteome</keyword>
<evidence type="ECO:0000256" key="1">
    <source>
        <dbReference type="ARBA" id="ARBA00008777"/>
    </source>
</evidence>
<dbReference type="Gene3D" id="3.90.1030.10">
    <property type="entry name" value="Ribosomal protein L17"/>
    <property type="match status" value="1"/>
</dbReference>
<evidence type="ECO:0000256" key="4">
    <source>
        <dbReference type="HAMAP-Rule" id="MF_01368"/>
    </source>
</evidence>
<dbReference type="SUPFAM" id="SSF64263">
    <property type="entry name" value="Prokaryotic ribosomal protein L17"/>
    <property type="match status" value="1"/>
</dbReference>
<name>A0A1G6PH32_9BACL</name>
<dbReference type="HAMAP" id="MF_01368">
    <property type="entry name" value="Ribosomal_bL17"/>
    <property type="match status" value="1"/>
</dbReference>
<dbReference type="InterPro" id="IPR036373">
    <property type="entry name" value="Ribosomal_bL17_sf"/>
</dbReference>
<dbReference type="GO" id="GO:0006412">
    <property type="term" value="P:translation"/>
    <property type="evidence" value="ECO:0007669"/>
    <property type="project" value="UniProtKB-UniRule"/>
</dbReference>
<dbReference type="OrthoDB" id="9809073at2"/>
<gene>
    <name evidence="4" type="primary">rplQ</name>
    <name evidence="6" type="ORF">SAMN04488112_11686</name>
</gene>
<proteinExistence type="inferred from homology"/>
<dbReference type="NCBIfam" id="TIGR00059">
    <property type="entry name" value="L17"/>
    <property type="match status" value="1"/>
</dbReference>
<keyword evidence="3 4" id="KW-0687">Ribonucleoprotein</keyword>
<dbReference type="AlphaFoldDB" id="A0A1G6PH32"/>
<dbReference type="STRING" id="1236220.SAMN04488112_11686"/>